<sequence length="121" mass="13827">MLRDLKNEDNQPVTKVWIVPSLNHVDIIQTNKITSLSVTGFLKSLSNDYYFNNLKYLVIYCLDNDLLRWLMTYVDFSSIQYVDISSIGNEYKAIHISGPKKPTFSGPGLPMTDYQPLQSAC</sequence>
<organism evidence="1 3">
    <name type="scientific">Rotaria magnacalcarata</name>
    <dbReference type="NCBI Taxonomy" id="392030"/>
    <lineage>
        <taxon>Eukaryota</taxon>
        <taxon>Metazoa</taxon>
        <taxon>Spiralia</taxon>
        <taxon>Gnathifera</taxon>
        <taxon>Rotifera</taxon>
        <taxon>Eurotatoria</taxon>
        <taxon>Bdelloidea</taxon>
        <taxon>Philodinida</taxon>
        <taxon>Philodinidae</taxon>
        <taxon>Rotaria</taxon>
    </lineage>
</organism>
<evidence type="ECO:0000313" key="1">
    <source>
        <dbReference type="EMBL" id="CAF1426884.1"/>
    </source>
</evidence>
<evidence type="ECO:0000313" key="3">
    <source>
        <dbReference type="Proteomes" id="UP000663855"/>
    </source>
</evidence>
<proteinExistence type="predicted"/>
<dbReference type="AlphaFoldDB" id="A0A815MSG0"/>
<dbReference type="Proteomes" id="UP000663855">
    <property type="component" value="Unassembled WGS sequence"/>
</dbReference>
<comment type="caution">
    <text evidence="1">The sequence shown here is derived from an EMBL/GenBank/DDBJ whole genome shotgun (WGS) entry which is preliminary data.</text>
</comment>
<protein>
    <submittedName>
        <fullName evidence="1">Uncharacterized protein</fullName>
    </submittedName>
</protein>
<reference evidence="1" key="1">
    <citation type="submission" date="2021-02" db="EMBL/GenBank/DDBJ databases">
        <authorList>
            <person name="Nowell W R."/>
        </authorList>
    </citation>
    <scope>NUCLEOTIDE SEQUENCE</scope>
</reference>
<gene>
    <name evidence="2" type="ORF">BYL167_LOCUS37307</name>
    <name evidence="1" type="ORF">CJN711_LOCUS23338</name>
</gene>
<accession>A0A815MSG0</accession>
<dbReference type="EMBL" id="CAJNOV010010880">
    <property type="protein sequence ID" value="CAF1426884.1"/>
    <property type="molecule type" value="Genomic_DNA"/>
</dbReference>
<dbReference type="Proteomes" id="UP000681967">
    <property type="component" value="Unassembled WGS sequence"/>
</dbReference>
<dbReference type="EMBL" id="CAJOBH010084107">
    <property type="protein sequence ID" value="CAF4531086.1"/>
    <property type="molecule type" value="Genomic_DNA"/>
</dbReference>
<evidence type="ECO:0000313" key="2">
    <source>
        <dbReference type="EMBL" id="CAF4531086.1"/>
    </source>
</evidence>
<name>A0A815MSG0_9BILA</name>